<dbReference type="InterPro" id="IPR011704">
    <property type="entry name" value="ATPase_dyneun-rel_AAA"/>
</dbReference>
<name>A0ABU3ABI2_9FLAO</name>
<reference evidence="2 3" key="1">
    <citation type="submission" date="2023-09" db="EMBL/GenBank/DDBJ databases">
        <authorList>
            <person name="Rey-Velasco X."/>
        </authorList>
    </citation>
    <scope>NUCLEOTIDE SEQUENCE [LARGE SCALE GENOMIC DNA]</scope>
    <source>
        <strain evidence="2 3">F388</strain>
    </source>
</reference>
<sequence length="487" mass="55572">MNINAIKTLGQLKKSGYQSKSIKDELRNNLIEKIKNHENVFEGVWGYENSVIPELERAILSRHNINLLGLRGQAKTRLARLMVNLLDEYIPLVEGSEIHDDPLLPMSRFAIELIKEKGDDTPISWLHRNERFYEKLATPDVTVADLIGDVDPIKAANLKLSYADDRVIHFGMIPRANRCIFVINELPDLQARIQVSLFNILQEGDIQIRGFKLRLPLDLQFIFTANPEDYTNRGSIVTPLKDRIGSQILTHYPEDISTAKRITKQEANLDERQSDLVHVPELAMDLLEQISFEARDSEYVDAKSGVSARMSITAFENLLSTAERRILKSGESNTIIRLSDFMGVVPAITGKIELVYEGEQEGAAFVAENLIDDAIKTLFPNLFPKINKLEHKDAETPYDELISWFFDQEALELLDEDDDKTYRSKLDSISPLNQLLKEHHPNLNKNDSYFIKELALWGLVAHKKLSKYRMSDGIRFKDMYGSYISGL</sequence>
<evidence type="ECO:0000313" key="2">
    <source>
        <dbReference type="EMBL" id="MDT0607519.1"/>
    </source>
</evidence>
<evidence type="ECO:0000313" key="3">
    <source>
        <dbReference type="Proteomes" id="UP001255246"/>
    </source>
</evidence>
<organism evidence="2 3">
    <name type="scientific">Croceitalea rosinachiae</name>
    <dbReference type="NCBI Taxonomy" id="3075596"/>
    <lineage>
        <taxon>Bacteria</taxon>
        <taxon>Pseudomonadati</taxon>
        <taxon>Bacteroidota</taxon>
        <taxon>Flavobacteriia</taxon>
        <taxon>Flavobacteriales</taxon>
        <taxon>Flavobacteriaceae</taxon>
        <taxon>Croceitalea</taxon>
    </lineage>
</organism>
<dbReference type="SUPFAM" id="SSF52540">
    <property type="entry name" value="P-loop containing nucleoside triphosphate hydrolases"/>
    <property type="match status" value="1"/>
</dbReference>
<evidence type="ECO:0000259" key="1">
    <source>
        <dbReference type="Pfam" id="PF07728"/>
    </source>
</evidence>
<comment type="caution">
    <text evidence="2">The sequence shown here is derived from an EMBL/GenBank/DDBJ whole genome shotgun (WGS) entry which is preliminary data.</text>
</comment>
<keyword evidence="3" id="KW-1185">Reference proteome</keyword>
<gene>
    <name evidence="2" type="ORF">RM706_10780</name>
</gene>
<dbReference type="PANTHER" id="PTHR30267:SF2">
    <property type="entry name" value="PROTEIN PRKA"/>
    <property type="match status" value="1"/>
</dbReference>
<proteinExistence type="predicted"/>
<dbReference type="RefSeq" id="WP_311351305.1">
    <property type="nucleotide sequence ID" value="NZ_JAVRHR010000002.1"/>
</dbReference>
<dbReference type="Gene3D" id="3.40.50.300">
    <property type="entry name" value="P-loop containing nucleotide triphosphate hydrolases"/>
    <property type="match status" value="1"/>
</dbReference>
<feature type="domain" description="ATPase dynein-related AAA" evidence="1">
    <location>
        <begin position="129"/>
        <end position="243"/>
    </location>
</feature>
<dbReference type="EMBL" id="JAVRHR010000002">
    <property type="protein sequence ID" value="MDT0607519.1"/>
    <property type="molecule type" value="Genomic_DNA"/>
</dbReference>
<dbReference type="InterPro" id="IPR027417">
    <property type="entry name" value="P-loop_NTPase"/>
</dbReference>
<accession>A0ABU3ABI2</accession>
<dbReference type="PANTHER" id="PTHR30267">
    <property type="entry name" value="PROTEIN KINASE PRKA"/>
    <property type="match status" value="1"/>
</dbReference>
<protein>
    <submittedName>
        <fullName evidence="2">Magnesium chelatase</fullName>
    </submittedName>
</protein>
<dbReference type="Pfam" id="PF07728">
    <property type="entry name" value="AAA_5"/>
    <property type="match status" value="1"/>
</dbReference>
<dbReference type="Proteomes" id="UP001255246">
    <property type="component" value="Unassembled WGS sequence"/>
</dbReference>